<evidence type="ECO:0000256" key="6">
    <source>
        <dbReference type="ARBA" id="ARBA00022729"/>
    </source>
</evidence>
<dbReference type="InterPro" id="IPR033900">
    <property type="entry name" value="Gram_neg_porin_domain"/>
</dbReference>
<sequence>MHTKILRYAAGLLCFAALEAHAQFDHSFYGVLDLSYGRFERSGFYREHRFNSNSLSASFVGVNATYGLEGGWTPGMTLETFLRFQDWRLGRNNDDPLFSRNAFVSLASPYGTARVGRLQTFLFDTTARFNALGNSPAFSPALRHVFGSGNLEGVQGDFYWNRAISYSTPNFDGITGNLMYSQGDNSARGDRYAASLVVAKGLFAGALSAQRVHRDDGIDDLLSENAWQLGATYNFGFARVFGLYTRTRDKGLDVRSHLATAGVAVPVGPGTLQAQYGRAQADGPAVDRRHGTASAAYLYPYDSVTDIYLIGMDDRVRGQTRGLSVAVGVRYRF</sequence>
<evidence type="ECO:0000256" key="2">
    <source>
        <dbReference type="ARBA" id="ARBA00011233"/>
    </source>
</evidence>
<keyword evidence="3" id="KW-0813">Transport</keyword>
<dbReference type="PANTHER" id="PTHR34501:SF9">
    <property type="entry name" value="MAJOR OUTER MEMBRANE PROTEIN P.IA"/>
    <property type="match status" value="1"/>
</dbReference>
<dbReference type="GO" id="GO:0046930">
    <property type="term" value="C:pore complex"/>
    <property type="evidence" value="ECO:0007669"/>
    <property type="project" value="UniProtKB-KW"/>
</dbReference>
<feature type="signal peptide" evidence="11">
    <location>
        <begin position="1"/>
        <end position="22"/>
    </location>
</feature>
<evidence type="ECO:0000256" key="4">
    <source>
        <dbReference type="ARBA" id="ARBA00022452"/>
    </source>
</evidence>
<dbReference type="InterPro" id="IPR050298">
    <property type="entry name" value="Gram-neg_bact_OMP"/>
</dbReference>
<evidence type="ECO:0000256" key="7">
    <source>
        <dbReference type="ARBA" id="ARBA00023065"/>
    </source>
</evidence>
<keyword evidence="6 11" id="KW-0732">Signal</keyword>
<proteinExistence type="predicted"/>
<dbReference type="CDD" id="cd00342">
    <property type="entry name" value="gram_neg_porins"/>
    <property type="match status" value="1"/>
</dbReference>
<keyword evidence="9" id="KW-0472">Membrane</keyword>
<evidence type="ECO:0000313" key="13">
    <source>
        <dbReference type="EMBL" id="MBL0419632.1"/>
    </source>
</evidence>
<reference evidence="13" key="1">
    <citation type="submission" date="2021-01" db="EMBL/GenBank/DDBJ databases">
        <title>Ramlibacter sp. strain AW1 16S ribosomal RNA gene Genome sequencing and assembly.</title>
        <authorList>
            <person name="Kang M."/>
        </authorList>
    </citation>
    <scope>NUCLEOTIDE SEQUENCE</scope>
    <source>
        <strain evidence="13">AW1</strain>
    </source>
</reference>
<dbReference type="Pfam" id="PF13609">
    <property type="entry name" value="Porin_4"/>
    <property type="match status" value="1"/>
</dbReference>
<accession>A0A937D3S5</accession>
<dbReference type="EMBL" id="JAEQNA010000001">
    <property type="protein sequence ID" value="MBL0419632.1"/>
    <property type="molecule type" value="Genomic_DNA"/>
</dbReference>
<dbReference type="InterPro" id="IPR023614">
    <property type="entry name" value="Porin_dom_sf"/>
</dbReference>
<feature type="domain" description="Porin" evidence="12">
    <location>
        <begin position="9"/>
        <end position="311"/>
    </location>
</feature>
<comment type="subunit">
    <text evidence="2">Homotrimer.</text>
</comment>
<keyword evidence="14" id="KW-1185">Reference proteome</keyword>
<dbReference type="PANTHER" id="PTHR34501">
    <property type="entry name" value="PROTEIN YDDL-RELATED"/>
    <property type="match status" value="1"/>
</dbReference>
<dbReference type="Gene3D" id="2.40.160.10">
    <property type="entry name" value="Porin"/>
    <property type="match status" value="1"/>
</dbReference>
<keyword evidence="5" id="KW-0812">Transmembrane</keyword>
<evidence type="ECO:0000256" key="8">
    <source>
        <dbReference type="ARBA" id="ARBA00023114"/>
    </source>
</evidence>
<evidence type="ECO:0000259" key="12">
    <source>
        <dbReference type="Pfam" id="PF13609"/>
    </source>
</evidence>
<dbReference type="RefSeq" id="WP_201682646.1">
    <property type="nucleotide sequence ID" value="NZ_JAEQNA010000001.1"/>
</dbReference>
<evidence type="ECO:0000256" key="11">
    <source>
        <dbReference type="SAM" id="SignalP"/>
    </source>
</evidence>
<evidence type="ECO:0000313" key="14">
    <source>
        <dbReference type="Proteomes" id="UP000613011"/>
    </source>
</evidence>
<gene>
    <name evidence="13" type="ORF">JI739_04640</name>
</gene>
<feature type="chain" id="PRO_5037727877" evidence="11">
    <location>
        <begin position="23"/>
        <end position="333"/>
    </location>
</feature>
<keyword evidence="10" id="KW-0998">Cell outer membrane</keyword>
<dbReference type="Proteomes" id="UP000613011">
    <property type="component" value="Unassembled WGS sequence"/>
</dbReference>
<organism evidence="13 14">
    <name type="scientific">Ramlibacter aurantiacus</name>
    <dbReference type="NCBI Taxonomy" id="2801330"/>
    <lineage>
        <taxon>Bacteria</taxon>
        <taxon>Pseudomonadati</taxon>
        <taxon>Pseudomonadota</taxon>
        <taxon>Betaproteobacteria</taxon>
        <taxon>Burkholderiales</taxon>
        <taxon>Comamonadaceae</taxon>
        <taxon>Ramlibacter</taxon>
    </lineage>
</organism>
<protein>
    <submittedName>
        <fullName evidence="13">Porin</fullName>
    </submittedName>
</protein>
<name>A0A937D3S5_9BURK</name>
<keyword evidence="7" id="KW-0406">Ion transport</keyword>
<dbReference type="GO" id="GO:0009279">
    <property type="term" value="C:cell outer membrane"/>
    <property type="evidence" value="ECO:0007669"/>
    <property type="project" value="UniProtKB-SubCell"/>
</dbReference>
<evidence type="ECO:0000256" key="10">
    <source>
        <dbReference type="ARBA" id="ARBA00023237"/>
    </source>
</evidence>
<keyword evidence="4" id="KW-1134">Transmembrane beta strand</keyword>
<evidence type="ECO:0000256" key="1">
    <source>
        <dbReference type="ARBA" id="ARBA00004571"/>
    </source>
</evidence>
<comment type="subcellular location">
    <subcellularLocation>
        <location evidence="1">Cell outer membrane</location>
        <topology evidence="1">Multi-pass membrane protein</topology>
    </subcellularLocation>
</comment>
<dbReference type="GO" id="GO:0006811">
    <property type="term" value="P:monoatomic ion transport"/>
    <property type="evidence" value="ECO:0007669"/>
    <property type="project" value="UniProtKB-KW"/>
</dbReference>
<evidence type="ECO:0000256" key="9">
    <source>
        <dbReference type="ARBA" id="ARBA00023136"/>
    </source>
</evidence>
<dbReference type="SUPFAM" id="SSF56935">
    <property type="entry name" value="Porins"/>
    <property type="match status" value="1"/>
</dbReference>
<evidence type="ECO:0000256" key="3">
    <source>
        <dbReference type="ARBA" id="ARBA00022448"/>
    </source>
</evidence>
<comment type="caution">
    <text evidence="13">The sequence shown here is derived from an EMBL/GenBank/DDBJ whole genome shotgun (WGS) entry which is preliminary data.</text>
</comment>
<evidence type="ECO:0000256" key="5">
    <source>
        <dbReference type="ARBA" id="ARBA00022692"/>
    </source>
</evidence>
<keyword evidence="8" id="KW-0626">Porin</keyword>
<dbReference type="AlphaFoldDB" id="A0A937D3S5"/>
<dbReference type="GO" id="GO:0015288">
    <property type="term" value="F:porin activity"/>
    <property type="evidence" value="ECO:0007669"/>
    <property type="project" value="UniProtKB-KW"/>
</dbReference>